<sequence length="326" mass="36339">MAKSSSQKTSSPEITPKEEPVTLDKPESPKPFLPASQVDFTFDEITFTTNNEVALLIYKCSKSIPRLHDVRIKRLLEAVWKLLLLSAAVENGNAPIVTKTVNGKETVIPPTSVEEKAQRKAELKARSTLLMALPNEHQLKFNSHKDAKTLMQAIENIFGEVIEQTYERLQKLVSQLEMHGEVIPQEDINQKFLTSLLQEWTMHTIVWRNKLEIETLSLDDLFNNLKAYDSKVKGTSSPTTNTHNVAFLSSSSTNSATRAVNTAQGVNTASTQGVAGSSTTVENLSDAVIYSFFASQPSIPQLDNEDLQQIHADDLEEMDLRWNIAN</sequence>
<accession>A0ABQ5IH54</accession>
<gene>
    <name evidence="2" type="ORF">Tco_1094507</name>
</gene>
<feature type="region of interest" description="Disordered" evidence="1">
    <location>
        <begin position="1"/>
        <end position="30"/>
    </location>
</feature>
<proteinExistence type="predicted"/>
<comment type="caution">
    <text evidence="2">The sequence shown here is derived from an EMBL/GenBank/DDBJ whole genome shotgun (WGS) entry which is preliminary data.</text>
</comment>
<keyword evidence="3" id="KW-1185">Reference proteome</keyword>
<feature type="compositionally biased region" description="Polar residues" evidence="1">
    <location>
        <begin position="1"/>
        <end position="13"/>
    </location>
</feature>
<dbReference type="Proteomes" id="UP001151760">
    <property type="component" value="Unassembled WGS sequence"/>
</dbReference>
<reference evidence="2" key="2">
    <citation type="submission" date="2022-01" db="EMBL/GenBank/DDBJ databases">
        <authorList>
            <person name="Yamashiro T."/>
            <person name="Shiraishi A."/>
            <person name="Satake H."/>
            <person name="Nakayama K."/>
        </authorList>
    </citation>
    <scope>NUCLEOTIDE SEQUENCE</scope>
</reference>
<feature type="compositionally biased region" description="Basic and acidic residues" evidence="1">
    <location>
        <begin position="15"/>
        <end position="28"/>
    </location>
</feature>
<dbReference type="EMBL" id="BQNB010020727">
    <property type="protein sequence ID" value="GJT98989.1"/>
    <property type="molecule type" value="Genomic_DNA"/>
</dbReference>
<protein>
    <submittedName>
        <fullName evidence="2">Uncharacterized protein</fullName>
    </submittedName>
</protein>
<evidence type="ECO:0000313" key="2">
    <source>
        <dbReference type="EMBL" id="GJT98989.1"/>
    </source>
</evidence>
<evidence type="ECO:0000256" key="1">
    <source>
        <dbReference type="SAM" id="MobiDB-lite"/>
    </source>
</evidence>
<evidence type="ECO:0000313" key="3">
    <source>
        <dbReference type="Proteomes" id="UP001151760"/>
    </source>
</evidence>
<organism evidence="2 3">
    <name type="scientific">Tanacetum coccineum</name>
    <dbReference type="NCBI Taxonomy" id="301880"/>
    <lineage>
        <taxon>Eukaryota</taxon>
        <taxon>Viridiplantae</taxon>
        <taxon>Streptophyta</taxon>
        <taxon>Embryophyta</taxon>
        <taxon>Tracheophyta</taxon>
        <taxon>Spermatophyta</taxon>
        <taxon>Magnoliopsida</taxon>
        <taxon>eudicotyledons</taxon>
        <taxon>Gunneridae</taxon>
        <taxon>Pentapetalae</taxon>
        <taxon>asterids</taxon>
        <taxon>campanulids</taxon>
        <taxon>Asterales</taxon>
        <taxon>Asteraceae</taxon>
        <taxon>Asteroideae</taxon>
        <taxon>Anthemideae</taxon>
        <taxon>Anthemidinae</taxon>
        <taxon>Tanacetum</taxon>
    </lineage>
</organism>
<name>A0ABQ5IH54_9ASTR</name>
<reference evidence="2" key="1">
    <citation type="journal article" date="2022" name="Int. J. Mol. Sci.">
        <title>Draft Genome of Tanacetum Coccineum: Genomic Comparison of Closely Related Tanacetum-Family Plants.</title>
        <authorList>
            <person name="Yamashiro T."/>
            <person name="Shiraishi A."/>
            <person name="Nakayama K."/>
            <person name="Satake H."/>
        </authorList>
    </citation>
    <scope>NUCLEOTIDE SEQUENCE</scope>
</reference>